<dbReference type="Proteomes" id="UP000694724">
    <property type="component" value="Unplaced"/>
</dbReference>
<feature type="domain" description="FBA" evidence="4">
    <location>
        <begin position="334"/>
        <end position="515"/>
    </location>
</feature>
<dbReference type="Pfam" id="PF04300">
    <property type="entry name" value="FBA"/>
    <property type="match status" value="2"/>
</dbReference>
<name>A0A8D1R6M5_PIG</name>
<reference evidence="5" key="1">
    <citation type="submission" date="2025-05" db="UniProtKB">
        <authorList>
            <consortium name="Ensembl"/>
        </authorList>
    </citation>
    <scope>IDENTIFICATION</scope>
</reference>
<protein>
    <submittedName>
        <fullName evidence="5">F-box protein 6</fullName>
    </submittedName>
</protein>
<dbReference type="Gene3D" id="2.60.120.260">
    <property type="entry name" value="Galactose-binding domain-like"/>
    <property type="match status" value="2"/>
</dbReference>
<accession>A0A8D1R6M5</accession>
<keyword evidence="2" id="KW-0833">Ubl conjugation pathway</keyword>
<dbReference type="Ensembl" id="ENSSSCT00035017290.1">
    <property type="protein sequence ID" value="ENSSSCP00035005978.1"/>
    <property type="gene ID" value="ENSSSCG00035013661.1"/>
</dbReference>
<evidence type="ECO:0000256" key="1">
    <source>
        <dbReference type="ARBA" id="ARBA00004906"/>
    </source>
</evidence>
<feature type="domain" description="F-box" evidence="3">
    <location>
        <begin position="266"/>
        <end position="313"/>
    </location>
</feature>
<evidence type="ECO:0000259" key="3">
    <source>
        <dbReference type="PROSITE" id="PS50181"/>
    </source>
</evidence>
<feature type="domain" description="F-box" evidence="3">
    <location>
        <begin position="3"/>
        <end position="50"/>
    </location>
</feature>
<dbReference type="SUPFAM" id="SSF49785">
    <property type="entry name" value="Galactose-binding domain-like"/>
    <property type="match status" value="2"/>
</dbReference>
<feature type="domain" description="FBA" evidence="4">
    <location>
        <begin position="71"/>
        <end position="258"/>
    </location>
</feature>
<gene>
    <name evidence="5" type="primary">FBXO6</name>
</gene>
<sequence length="528" mass="61024">MAVGNINELPENILLELFMHVPARQLLLRCRLVCSLWRDLIDLVTLWKRKCLREGFITEDWDQPVADWKIFYFLRSLRRNLLHNPCAEEGFEFWSLDVNGGDEWKVEDLSRDQRKEFPNDQVKKYFVTSYYTCLKSQVVDLKAEGYWEELMDTTRPDIEVKDWFAARPDCGSKYQLCVQLLSSAHAPLGTFQPDPAMIQQKSDAKWREVITRKFQPGSREDSPTTPRLVSKQVLVPTEKARSSLLSCQLWSLRACVCPLPCTAMALVSINQLPESILLEVFTHLPARQLLLNCRPVCSLWRDLIDLVTLWKRKCLCEGFVAEDWDQPVADWKVFYFLCSLRRNLLRNPCAEDDMTSWKIDSNGGNHWKVESLPGAHGTDFPDSKVKKYFVTSYGMCLKSQLIDLKAEGYWEELLDKFRPDIVVKDWFAARADCGCTYHIRVQLASADYIVLASFEPPPVTIPQWNDARWTEVSHTFSDYPPGVRHILFQHGGKDTQYWAGWYGPRVTNSSIIVSHRMSRSPAPSVVQP</sequence>
<evidence type="ECO:0000256" key="2">
    <source>
        <dbReference type="ARBA" id="ARBA00022786"/>
    </source>
</evidence>
<evidence type="ECO:0000259" key="4">
    <source>
        <dbReference type="PROSITE" id="PS51114"/>
    </source>
</evidence>
<dbReference type="Pfam" id="PF12937">
    <property type="entry name" value="F-box-like"/>
    <property type="match status" value="2"/>
</dbReference>
<comment type="pathway">
    <text evidence="1">Protein modification; protein ubiquitination.</text>
</comment>
<dbReference type="PROSITE" id="PS50181">
    <property type="entry name" value="FBOX"/>
    <property type="match status" value="2"/>
</dbReference>
<dbReference type="InterPro" id="IPR036047">
    <property type="entry name" value="F-box-like_dom_sf"/>
</dbReference>
<dbReference type="FunFam" id="1.20.1280.50:FF:000002">
    <property type="entry name" value="F-box only protein 44"/>
    <property type="match status" value="2"/>
</dbReference>
<dbReference type="GO" id="GO:0005737">
    <property type="term" value="C:cytoplasm"/>
    <property type="evidence" value="ECO:0007669"/>
    <property type="project" value="UniProtKB-ARBA"/>
</dbReference>
<dbReference type="PANTHER" id="PTHR12125">
    <property type="entry name" value="F-BOX ONLY PROTEIN 6-LIKE PROTEIN"/>
    <property type="match status" value="1"/>
</dbReference>
<dbReference type="SUPFAM" id="SSF81383">
    <property type="entry name" value="F-box domain"/>
    <property type="match status" value="2"/>
</dbReference>
<dbReference type="InterPro" id="IPR007397">
    <property type="entry name" value="F-box-assoc_dom"/>
</dbReference>
<dbReference type="Ensembl" id="ENSSSCT00055038130.1">
    <property type="protein sequence ID" value="ENSSSCP00055030292.1"/>
    <property type="gene ID" value="ENSSSCG00055019170.1"/>
</dbReference>
<dbReference type="SMART" id="SM00256">
    <property type="entry name" value="FBOX"/>
    <property type="match status" value="2"/>
</dbReference>
<dbReference type="FunFam" id="2.60.120.260:FF:000012">
    <property type="entry name" value="F-box only protein 2"/>
    <property type="match status" value="2"/>
</dbReference>
<dbReference type="AlphaFoldDB" id="A0A8D1R6M5"/>
<evidence type="ECO:0000313" key="6">
    <source>
        <dbReference type="Proteomes" id="UP000694724"/>
    </source>
</evidence>
<dbReference type="SMART" id="SM01198">
    <property type="entry name" value="FBA"/>
    <property type="match status" value="2"/>
</dbReference>
<dbReference type="Gene3D" id="1.20.1280.50">
    <property type="match status" value="2"/>
</dbReference>
<dbReference type="CDD" id="cd22168">
    <property type="entry name" value="F-box_FBXO6-like"/>
    <property type="match status" value="2"/>
</dbReference>
<dbReference type="PROSITE" id="PS51114">
    <property type="entry name" value="FBA"/>
    <property type="match status" value="2"/>
</dbReference>
<dbReference type="InterPro" id="IPR001810">
    <property type="entry name" value="F-box_dom"/>
</dbReference>
<dbReference type="InterPro" id="IPR008979">
    <property type="entry name" value="Galactose-bd-like_sf"/>
</dbReference>
<evidence type="ECO:0000313" key="5">
    <source>
        <dbReference type="Ensembl" id="ENSSSCP00055030292.1"/>
    </source>
</evidence>
<dbReference type="Proteomes" id="UP000694720">
    <property type="component" value="Unplaced"/>
</dbReference>
<dbReference type="PANTHER" id="PTHR12125:SF12">
    <property type="entry name" value="F-BOX ONLY PROTEIN 6"/>
    <property type="match status" value="1"/>
</dbReference>
<dbReference type="InterPro" id="IPR039752">
    <property type="entry name" value="F-box_only"/>
</dbReference>
<organism evidence="5 6">
    <name type="scientific">Sus scrofa</name>
    <name type="common">Pig</name>
    <dbReference type="NCBI Taxonomy" id="9823"/>
    <lineage>
        <taxon>Eukaryota</taxon>
        <taxon>Metazoa</taxon>
        <taxon>Chordata</taxon>
        <taxon>Craniata</taxon>
        <taxon>Vertebrata</taxon>
        <taxon>Euteleostomi</taxon>
        <taxon>Mammalia</taxon>
        <taxon>Eutheria</taxon>
        <taxon>Laurasiatheria</taxon>
        <taxon>Artiodactyla</taxon>
        <taxon>Suina</taxon>
        <taxon>Suidae</taxon>
        <taxon>Sus</taxon>
    </lineage>
</organism>
<proteinExistence type="predicted"/>